<protein>
    <submittedName>
        <fullName evidence="2">Uncharacterized protein</fullName>
    </submittedName>
</protein>
<proteinExistence type="predicted"/>
<feature type="region of interest" description="Disordered" evidence="1">
    <location>
        <begin position="484"/>
        <end position="537"/>
    </location>
</feature>
<feature type="non-terminal residue" evidence="2">
    <location>
        <position position="1"/>
    </location>
</feature>
<gene>
    <name evidence="2" type="ORF">Vretifemale_12664</name>
</gene>
<organism evidence="2 3">
    <name type="scientific">Volvox reticuliferus</name>
    <dbReference type="NCBI Taxonomy" id="1737510"/>
    <lineage>
        <taxon>Eukaryota</taxon>
        <taxon>Viridiplantae</taxon>
        <taxon>Chlorophyta</taxon>
        <taxon>core chlorophytes</taxon>
        <taxon>Chlorophyceae</taxon>
        <taxon>CS clade</taxon>
        <taxon>Chlamydomonadales</taxon>
        <taxon>Volvocaceae</taxon>
        <taxon>Volvox</taxon>
    </lineage>
</organism>
<dbReference type="OrthoDB" id="553114at2759"/>
<dbReference type="Proteomes" id="UP000747110">
    <property type="component" value="Unassembled WGS sequence"/>
</dbReference>
<dbReference type="AlphaFoldDB" id="A0A8J4CRZ8"/>
<reference evidence="2" key="1">
    <citation type="journal article" date="2021" name="Proc. Natl. Acad. Sci. U.S.A.">
        <title>Three genomes in the algal genus Volvox reveal the fate of a haploid sex-determining region after a transition to homothallism.</title>
        <authorList>
            <person name="Yamamoto K."/>
            <person name="Hamaji T."/>
            <person name="Kawai-Toyooka H."/>
            <person name="Matsuzaki R."/>
            <person name="Takahashi F."/>
            <person name="Nishimura Y."/>
            <person name="Kawachi M."/>
            <person name="Noguchi H."/>
            <person name="Minakuchi Y."/>
            <person name="Umen J.G."/>
            <person name="Toyoda A."/>
            <person name="Nozaki H."/>
        </authorList>
    </citation>
    <scope>NUCLEOTIDE SEQUENCE</scope>
    <source>
        <strain evidence="2">NIES-3786</strain>
    </source>
</reference>
<evidence type="ECO:0000256" key="1">
    <source>
        <dbReference type="SAM" id="MobiDB-lite"/>
    </source>
</evidence>
<feature type="region of interest" description="Disordered" evidence="1">
    <location>
        <begin position="551"/>
        <end position="576"/>
    </location>
</feature>
<feature type="compositionally biased region" description="Basic and acidic residues" evidence="1">
    <location>
        <begin position="512"/>
        <end position="523"/>
    </location>
</feature>
<dbReference type="EMBL" id="BNCP01000028">
    <property type="protein sequence ID" value="GIL83935.1"/>
    <property type="molecule type" value="Genomic_DNA"/>
</dbReference>
<accession>A0A8J4CRZ8</accession>
<feature type="compositionally biased region" description="Polar residues" evidence="1">
    <location>
        <begin position="248"/>
        <end position="265"/>
    </location>
</feature>
<feature type="region of interest" description="Disordered" evidence="1">
    <location>
        <begin position="591"/>
        <end position="623"/>
    </location>
</feature>
<feature type="region of interest" description="Disordered" evidence="1">
    <location>
        <begin position="242"/>
        <end position="268"/>
    </location>
</feature>
<evidence type="ECO:0000313" key="2">
    <source>
        <dbReference type="EMBL" id="GIL83935.1"/>
    </source>
</evidence>
<feature type="compositionally biased region" description="Low complexity" evidence="1">
    <location>
        <begin position="599"/>
        <end position="612"/>
    </location>
</feature>
<sequence>LLKEFLQFGLGLHPPFRHHRMAGRSDVAIPASAAVIIAKEVTIPRDCSLVGSDLQSRFVVSDGCSKISFFDNASTLVPNSILSIEHLESIPNGGTSTISFVNVSPSQHFGGPVFTALASGCKLTIFSGGGNTDDSERARSLGTLLSIEPHRWLGACWHPRLTGLLSVICQAEIRLVLCTVQGTEPKTHRSLEALPLSKDKIAGSGSQNCPKGSVQALQVPPGSKIWSPLSVATGEAIRAAVADGTRAATETTESSHQNVPTTTTPLPHENAPRELLLHLSRLQPHAVAMPDGTTSSGPCRSVQCHVAWVGDAVPAPNREQSNGTAQGEVPAFPLSQHKLAEPEVGNVLTLVVCWGSDIELVSWSTAALWKTATAAAAAITTTVTAVKASTGSGVAVPTDAAVAAVPGVQGAIAATPNGNSNNSIDSGEGGSGALLPISRRKLLLGVSGPLCAVSLGPHGSVLVTSEAGLALSCSPLMKQRPCGMISSAGRSPWGEGQPLQQGQEQQLQQQEKTQEVQKRHEQQQEQDQQPDQPDHKGVVIDLRGTWGMAAGDFSPIRPITRDSPCPSSQGADARITPLPSLFNIAAGLTLDDGEDCGNGRDASSSGRSGGVRTLQDASGSGAAVPKQLLLERRGKGLAAPTTVASGAQSSLPGSSATLCVVWPGHVGPGPTQADSTLKFAHAGPALDRNVAGGFCSFAPLQLQRPDLLSYCGAVVLAASCMGPPLVAAFRLAPYGGGLTLLSYLTPTWPSEMICASHGRLRGLGAVLAGLPVSAATASGEWKGQCQGESWGAEYDSKSVTRLNRNGEDGQNFQSRRMGPGAEVMLVLVAGEVESPPAGSGIFGFSRSGRPLGQKIARLVASVHPLPSAAATAATPNATDTGTTNIAIAEDTGPAALAIHKSQFVSDVTHDSAAGSASSIPPQADTVMGLFETCRDDFSIGANGHPAAVRHTAAAATVTVKAAATAMTGPPADAIPTTILSQFAELLADFRRHVDQRLDVLAASLEAQTVRLSRIEAALVQRNQGDEVSNGMGI</sequence>
<evidence type="ECO:0000313" key="3">
    <source>
        <dbReference type="Proteomes" id="UP000747110"/>
    </source>
</evidence>
<comment type="caution">
    <text evidence="2">The sequence shown here is derived from an EMBL/GenBank/DDBJ whole genome shotgun (WGS) entry which is preliminary data.</text>
</comment>
<name>A0A8J4CRZ8_9CHLO</name>
<keyword evidence="3" id="KW-1185">Reference proteome</keyword>
<feature type="compositionally biased region" description="Low complexity" evidence="1">
    <location>
        <begin position="494"/>
        <end position="511"/>
    </location>
</feature>